<sequence>MATYGTAEDRSVHVGGIRYANRILGRRNGTPLVFFVHFRVDRSQGEVPKTFAGWARNYVGVIEAIGLRKVDVSGFSMGGCVAQLAALNAPPGLVRSLVLCGTIASIGPEVVQAPIGPFSQLKAASTAEEQRKAFFGHLFHDLGTQPGYGSGRLGSHRRDQTKSLRLRRCPKCTPTSHLICQVNGPREIRGWILQTLSGPSFACAYNQWYVVS</sequence>
<feature type="domain" description="AB hydrolase-1" evidence="1">
    <location>
        <begin position="59"/>
        <end position="106"/>
    </location>
</feature>
<gene>
    <name evidence="2" type="ORF">AAL_08309</name>
</gene>
<dbReference type="GO" id="GO:0016787">
    <property type="term" value="F:hydrolase activity"/>
    <property type="evidence" value="ECO:0007669"/>
    <property type="project" value="UniProtKB-KW"/>
</dbReference>
<dbReference type="AlphaFoldDB" id="A0A167VP07"/>
<dbReference type="Proteomes" id="UP000078544">
    <property type="component" value="Unassembled WGS sequence"/>
</dbReference>
<evidence type="ECO:0000313" key="3">
    <source>
        <dbReference type="Proteomes" id="UP000078544"/>
    </source>
</evidence>
<protein>
    <submittedName>
        <fullName evidence="2">Hydrolase, alpha/beta hydrolase fold family</fullName>
    </submittedName>
</protein>
<reference evidence="2 3" key="1">
    <citation type="journal article" date="2016" name="Genome Biol. Evol.">
        <title>Divergent and convergent evolution of fungal pathogenicity.</title>
        <authorList>
            <person name="Shang Y."/>
            <person name="Xiao G."/>
            <person name="Zheng P."/>
            <person name="Cen K."/>
            <person name="Zhan S."/>
            <person name="Wang C."/>
        </authorList>
    </citation>
    <scope>NUCLEOTIDE SEQUENCE [LARGE SCALE GENOMIC DNA]</scope>
    <source>
        <strain evidence="2 3">RCEF 2490</strain>
    </source>
</reference>
<proteinExistence type="predicted"/>
<organism evidence="2 3">
    <name type="scientific">Moelleriella libera RCEF 2490</name>
    <dbReference type="NCBI Taxonomy" id="1081109"/>
    <lineage>
        <taxon>Eukaryota</taxon>
        <taxon>Fungi</taxon>
        <taxon>Dikarya</taxon>
        <taxon>Ascomycota</taxon>
        <taxon>Pezizomycotina</taxon>
        <taxon>Sordariomycetes</taxon>
        <taxon>Hypocreomycetidae</taxon>
        <taxon>Hypocreales</taxon>
        <taxon>Clavicipitaceae</taxon>
        <taxon>Moelleriella</taxon>
    </lineage>
</organism>
<dbReference type="SUPFAM" id="SSF53474">
    <property type="entry name" value="alpha/beta-Hydrolases"/>
    <property type="match status" value="1"/>
</dbReference>
<dbReference type="InterPro" id="IPR029058">
    <property type="entry name" value="AB_hydrolase_fold"/>
</dbReference>
<name>A0A167VP07_9HYPO</name>
<comment type="caution">
    <text evidence="2">The sequence shown here is derived from an EMBL/GenBank/DDBJ whole genome shotgun (WGS) entry which is preliminary data.</text>
</comment>
<dbReference type="InterPro" id="IPR000073">
    <property type="entry name" value="AB_hydrolase_1"/>
</dbReference>
<dbReference type="Pfam" id="PF00561">
    <property type="entry name" value="Abhydrolase_1"/>
    <property type="match status" value="1"/>
</dbReference>
<accession>A0A167VP07</accession>
<keyword evidence="2" id="KW-0378">Hydrolase</keyword>
<evidence type="ECO:0000313" key="2">
    <source>
        <dbReference type="EMBL" id="KZZ87806.1"/>
    </source>
</evidence>
<dbReference type="OrthoDB" id="8119704at2759"/>
<dbReference type="EMBL" id="AZGY01000034">
    <property type="protein sequence ID" value="KZZ87806.1"/>
    <property type="molecule type" value="Genomic_DNA"/>
</dbReference>
<dbReference type="STRING" id="1081109.A0A167VP07"/>
<dbReference type="Gene3D" id="3.40.50.1820">
    <property type="entry name" value="alpha/beta hydrolase"/>
    <property type="match status" value="1"/>
</dbReference>
<keyword evidence="3" id="KW-1185">Reference proteome</keyword>
<evidence type="ECO:0000259" key="1">
    <source>
        <dbReference type="Pfam" id="PF00561"/>
    </source>
</evidence>